<comment type="pathway">
    <text evidence="10">Lipid metabolism; phospholipid metabolism.</text>
</comment>
<organism evidence="12 13">
    <name type="scientific">Pilimelia columellifera subsp. columellifera</name>
    <dbReference type="NCBI Taxonomy" id="706583"/>
    <lineage>
        <taxon>Bacteria</taxon>
        <taxon>Bacillati</taxon>
        <taxon>Actinomycetota</taxon>
        <taxon>Actinomycetes</taxon>
        <taxon>Micromonosporales</taxon>
        <taxon>Micromonosporaceae</taxon>
        <taxon>Pilimelia</taxon>
    </lineage>
</organism>
<dbReference type="Gene3D" id="3.40.718.10">
    <property type="entry name" value="Isopropylmalate Dehydrogenase"/>
    <property type="match status" value="2"/>
</dbReference>
<dbReference type="SUPFAM" id="SSF53659">
    <property type="entry name" value="Isocitrate/Isopropylmalate dehydrogenase-like"/>
    <property type="match status" value="1"/>
</dbReference>
<evidence type="ECO:0000256" key="9">
    <source>
        <dbReference type="ARBA" id="ARBA00046608"/>
    </source>
</evidence>
<evidence type="ECO:0000256" key="2">
    <source>
        <dbReference type="ARBA" id="ARBA00022490"/>
    </source>
</evidence>
<protein>
    <recommendedName>
        <fullName evidence="8 10">Phosphate acyltransferase</fullName>
        <ecNumber evidence="8 10">2.3.1.274</ecNumber>
    </recommendedName>
    <alternativeName>
        <fullName evidence="10">Acyl-ACP phosphotransacylase</fullName>
    </alternativeName>
    <alternativeName>
        <fullName evidence="10">Acyl-[acyl-carrier-protein]--phosphate acyltransferase</fullName>
    </alternativeName>
    <alternativeName>
        <fullName evidence="10">Phosphate-acyl-ACP acyltransferase</fullName>
    </alternativeName>
</protein>
<evidence type="ECO:0000256" key="7">
    <source>
        <dbReference type="ARBA" id="ARBA00023264"/>
    </source>
</evidence>
<comment type="function">
    <text evidence="10">Catalyzes the reversible formation of acyl-phosphate (acyl-PO(4)) from acyl-[acyl-carrier-protein] (acyl-ACP). This enzyme utilizes acyl-ACP as fatty acyl donor, but not acyl-CoA.</text>
</comment>
<sequence>MAPPTNGRPARAHPSVTSTSTTSPGPVRIALDLLGGDDAPAVVVDGAVRACAADPDLRLLLVGSVGLLDEAVRAFPASAHGRLTLRPARGAVGMADAPSRGSRADTSVRGAVNAVVEGVADAVVSAGASGASVTAAALGLGRLPGVRRPALAATLPAAAGSLVLLDVGGSLDHSPATLLRHAQLGAAYAAAVRPDVPPRVGLLSIGVEPGKGDRSRRLAAVALAKAPLPAGAGYVGLVEGHEVGLGSRANVVVTDGFTGNILLKGVEGAYAMAGAPHPAPAAAPLLGVNGVVVVCHGAADGADIASGIALAAALARDGVVARLTSLLPEPVEATG</sequence>
<feature type="region of interest" description="Disordered" evidence="11">
    <location>
        <begin position="1"/>
        <end position="25"/>
    </location>
</feature>
<name>A0ABP6AHW5_9ACTN</name>
<keyword evidence="3 10" id="KW-0444">Lipid biosynthesis</keyword>
<gene>
    <name evidence="10 12" type="primary">plsX</name>
    <name evidence="12" type="ORF">GCM10010201_07530</name>
</gene>
<evidence type="ECO:0000313" key="12">
    <source>
        <dbReference type="EMBL" id="GAA2514087.1"/>
    </source>
</evidence>
<evidence type="ECO:0000256" key="8">
    <source>
        <dbReference type="ARBA" id="ARBA00024069"/>
    </source>
</evidence>
<evidence type="ECO:0000256" key="11">
    <source>
        <dbReference type="SAM" id="MobiDB-lite"/>
    </source>
</evidence>
<comment type="similarity">
    <text evidence="10">Belongs to the PlsX family.</text>
</comment>
<keyword evidence="12" id="KW-0012">Acyltransferase</keyword>
<dbReference type="PANTHER" id="PTHR30100">
    <property type="entry name" value="FATTY ACID/PHOSPHOLIPID SYNTHESIS PROTEIN PLSX"/>
    <property type="match status" value="1"/>
</dbReference>
<evidence type="ECO:0000256" key="10">
    <source>
        <dbReference type="HAMAP-Rule" id="MF_00019"/>
    </source>
</evidence>
<dbReference type="PIRSF" id="PIRSF002465">
    <property type="entry name" value="Phsphlp_syn_PlsX"/>
    <property type="match status" value="1"/>
</dbReference>
<dbReference type="Pfam" id="PF02504">
    <property type="entry name" value="FA_synthesis"/>
    <property type="match status" value="1"/>
</dbReference>
<evidence type="ECO:0000256" key="5">
    <source>
        <dbReference type="ARBA" id="ARBA00023098"/>
    </source>
</evidence>
<comment type="subunit">
    <text evidence="9 10">Homodimer. Probably interacts with PlsY.</text>
</comment>
<evidence type="ECO:0000256" key="4">
    <source>
        <dbReference type="ARBA" id="ARBA00022679"/>
    </source>
</evidence>
<keyword evidence="5 10" id="KW-0443">Lipid metabolism</keyword>
<proteinExistence type="inferred from homology"/>
<comment type="subcellular location">
    <subcellularLocation>
        <location evidence="10">Cytoplasm</location>
    </subcellularLocation>
    <text evidence="10">Associated with the membrane possibly through PlsY.</text>
</comment>
<dbReference type="EMBL" id="BAAARY010000002">
    <property type="protein sequence ID" value="GAA2514087.1"/>
    <property type="molecule type" value="Genomic_DNA"/>
</dbReference>
<keyword evidence="13" id="KW-1185">Reference proteome</keyword>
<dbReference type="PANTHER" id="PTHR30100:SF1">
    <property type="entry name" value="PHOSPHATE ACYLTRANSFERASE"/>
    <property type="match status" value="1"/>
</dbReference>
<evidence type="ECO:0000256" key="1">
    <source>
        <dbReference type="ARBA" id="ARBA00001232"/>
    </source>
</evidence>
<evidence type="ECO:0000256" key="6">
    <source>
        <dbReference type="ARBA" id="ARBA00023209"/>
    </source>
</evidence>
<comment type="catalytic activity">
    <reaction evidence="1 10">
        <text>a fatty acyl-[ACP] + phosphate = an acyl phosphate + holo-[ACP]</text>
        <dbReference type="Rhea" id="RHEA:42292"/>
        <dbReference type="Rhea" id="RHEA-COMP:9685"/>
        <dbReference type="Rhea" id="RHEA-COMP:14125"/>
        <dbReference type="ChEBI" id="CHEBI:43474"/>
        <dbReference type="ChEBI" id="CHEBI:59918"/>
        <dbReference type="ChEBI" id="CHEBI:64479"/>
        <dbReference type="ChEBI" id="CHEBI:138651"/>
        <dbReference type="EC" id="2.3.1.274"/>
    </reaction>
</comment>
<dbReference type="EC" id="2.3.1.274" evidence="8 10"/>
<dbReference type="Proteomes" id="UP001499978">
    <property type="component" value="Unassembled WGS sequence"/>
</dbReference>
<reference evidence="13" key="1">
    <citation type="journal article" date="2019" name="Int. J. Syst. Evol. Microbiol.">
        <title>The Global Catalogue of Microorganisms (GCM) 10K type strain sequencing project: providing services to taxonomists for standard genome sequencing and annotation.</title>
        <authorList>
            <consortium name="The Broad Institute Genomics Platform"/>
            <consortium name="The Broad Institute Genome Sequencing Center for Infectious Disease"/>
            <person name="Wu L."/>
            <person name="Ma J."/>
        </authorList>
    </citation>
    <scope>NUCLEOTIDE SEQUENCE [LARGE SCALE GENOMIC DNA]</scope>
    <source>
        <strain evidence="13">JCM 3367</strain>
    </source>
</reference>
<comment type="caution">
    <text evidence="12">The sequence shown here is derived from an EMBL/GenBank/DDBJ whole genome shotgun (WGS) entry which is preliminary data.</text>
</comment>
<dbReference type="HAMAP" id="MF_00019">
    <property type="entry name" value="PlsX"/>
    <property type="match status" value="1"/>
</dbReference>
<keyword evidence="2 10" id="KW-0963">Cytoplasm</keyword>
<keyword evidence="7 10" id="KW-1208">Phospholipid metabolism</keyword>
<keyword evidence="6 10" id="KW-0594">Phospholipid biosynthesis</keyword>
<keyword evidence="4 10" id="KW-0808">Transferase</keyword>
<dbReference type="InterPro" id="IPR003664">
    <property type="entry name" value="FA_synthesis"/>
</dbReference>
<evidence type="ECO:0000256" key="3">
    <source>
        <dbReference type="ARBA" id="ARBA00022516"/>
    </source>
</evidence>
<evidence type="ECO:0000313" key="13">
    <source>
        <dbReference type="Proteomes" id="UP001499978"/>
    </source>
</evidence>
<accession>A0ABP6AHW5</accession>
<dbReference type="GO" id="GO:0016746">
    <property type="term" value="F:acyltransferase activity"/>
    <property type="evidence" value="ECO:0007669"/>
    <property type="project" value="UniProtKB-KW"/>
</dbReference>
<dbReference type="InterPro" id="IPR012281">
    <property type="entry name" value="Phospholipid_synth_PlsX-like"/>
</dbReference>